<dbReference type="Proteomes" id="UP000770717">
    <property type="component" value="Unassembled WGS sequence"/>
</dbReference>
<dbReference type="PANTHER" id="PTHR19303">
    <property type="entry name" value="TRANSPOSON"/>
    <property type="match status" value="1"/>
</dbReference>
<evidence type="ECO:0000259" key="2">
    <source>
        <dbReference type="PROSITE" id="PS51253"/>
    </source>
</evidence>
<accession>A0A8J6JWT9</accession>
<sequence length="981" mass="110255">MDTDLFMECEEEELEPWQKISDVIEDSAVEDYSYLDKTNTVSINLQPVTAPLPIVQQTLGSHYTTTTSVTNTITQNTDNTKKTVVTLIANNSGPTPIVHSSAQPLILTQNTAQGLGTMVTQPMLRPMQVMQNANHAANNSMAAQPIFITAQVGYILGVSISSLVAVKRPGETNDVVKFVNAVSGSQTTTQNSTQLIISSAIGNNGTSPNVGTLQRGIQLESVGLKAAAPSGAQMENPDPSKKYCPRCQTPFRVLEALRGHMCVCSYRSSIYAEVDTHFRLNHEDTRHLLCVYCLKVFKNGNAFQQHFMRHQKSVYHCNKCRLQFLFAKDKIEHKLQHHKTFRKPRQLEGLKPGTKVTIRASRAPPRAFPLCSDTPTLPLPDITPHPLIPPREDSTTDSMETEECLKRVPVGKQSCLECSFDIHDFHNHFPTYVHCSLCRYGTCCSRAYANHMINNHVPRKSPKYRSLFKSCMPSEEMVLTCSSCPLVTRIGDAMAKHLVFNPTHCFSSVMCTSTPSSEQKDQRIDVDELDEVEDEEAEDGEDKLQQLSVKKLRVVLFALCCSVQQAAEHFHNSPRHVRQWLQKFQAENQDNLSEGKYLGTEAEEKLAEWVLTQREQQQPVNEETLFQKATKIGRSLEGGFKISYEWAVRFMLRHNLSTHDKVAVANRLPEEMEDNAQMFISFVQHQIHSQDLPLSMIAAVDEISLFLDLELLSSDERKESAFQTMGTGEPWCDIVLTILADGSLLPTLVCCRGSFKSVERVPQSIRLQTKEDGFNDDEVMELWSTIIWQKHVDAPNNKGMAVLDCHRSHLSNEVLALLSSTYTLPAVVPAGCSSKIQPLYVCIRRAITNFLHKKWRTQAQNMAEESCSSEMLLQFVVRWLTEVLDVISEQPELVQQSFLVASVLPGPDGTANTSKRNAEMQEELVDLLEGQLKLNEDDQDEDADQCNDSPFEEYADPEVLHQLFEGDSDPESFYGFDETDL</sequence>
<keyword evidence="1" id="KW-0238">DNA-binding</keyword>
<dbReference type="InterPro" id="IPR013087">
    <property type="entry name" value="Znf_C2H2_type"/>
</dbReference>
<dbReference type="AlphaFoldDB" id="A0A8J6JWT9"/>
<dbReference type="PANTHER" id="PTHR19303:SF74">
    <property type="entry name" value="POGO TRANSPOSABLE ELEMENT WITH KRAB DOMAIN"/>
    <property type="match status" value="1"/>
</dbReference>
<protein>
    <recommendedName>
        <fullName evidence="2">HTH CENPB-type domain-containing protein</fullName>
    </recommendedName>
</protein>
<evidence type="ECO:0000313" key="3">
    <source>
        <dbReference type="EMBL" id="KAG9467284.1"/>
    </source>
</evidence>
<reference evidence="3" key="1">
    <citation type="thesis" date="2020" institute="ProQuest LLC" country="789 East Eisenhower Parkway, Ann Arbor, MI, USA">
        <title>Comparative Genomics and Chromosome Evolution.</title>
        <authorList>
            <person name="Mudd A.B."/>
        </authorList>
    </citation>
    <scope>NUCLEOTIDE SEQUENCE</scope>
    <source>
        <strain evidence="3">HN-11 Male</strain>
        <tissue evidence="3">Kidney and liver</tissue>
    </source>
</reference>
<dbReference type="OrthoDB" id="5876240at2759"/>
<dbReference type="Gene3D" id="1.10.10.60">
    <property type="entry name" value="Homeodomain-like"/>
    <property type="match status" value="1"/>
</dbReference>
<dbReference type="SMART" id="SM00674">
    <property type="entry name" value="CENPB"/>
    <property type="match status" value="1"/>
</dbReference>
<dbReference type="GO" id="GO:0003677">
    <property type="term" value="F:DNA binding"/>
    <property type="evidence" value="ECO:0007669"/>
    <property type="project" value="UniProtKB-KW"/>
</dbReference>
<dbReference type="SMART" id="SM00355">
    <property type="entry name" value="ZnF_C2H2"/>
    <property type="match status" value="4"/>
</dbReference>
<comment type="caution">
    <text evidence="3">The sequence shown here is derived from an EMBL/GenBank/DDBJ whole genome shotgun (WGS) entry which is preliminary data.</text>
</comment>
<feature type="domain" description="HTH CENPB-type" evidence="2">
    <location>
        <begin position="590"/>
        <end position="660"/>
    </location>
</feature>
<dbReference type="Pfam" id="PF25429">
    <property type="entry name" value="zf-POGZ"/>
    <property type="match status" value="1"/>
</dbReference>
<dbReference type="InterPro" id="IPR006600">
    <property type="entry name" value="HTH_CenpB_DNA-bd_dom"/>
</dbReference>
<dbReference type="EMBL" id="WNTK01001486">
    <property type="protein sequence ID" value="KAG9467284.1"/>
    <property type="molecule type" value="Genomic_DNA"/>
</dbReference>
<evidence type="ECO:0000313" key="4">
    <source>
        <dbReference type="Proteomes" id="UP000770717"/>
    </source>
</evidence>
<dbReference type="PROSITE" id="PS00028">
    <property type="entry name" value="ZINC_FINGER_C2H2_1"/>
    <property type="match status" value="2"/>
</dbReference>
<evidence type="ECO:0000256" key="1">
    <source>
        <dbReference type="ARBA" id="ARBA00023125"/>
    </source>
</evidence>
<dbReference type="GO" id="GO:0005634">
    <property type="term" value="C:nucleus"/>
    <property type="evidence" value="ECO:0007669"/>
    <property type="project" value="TreeGrafter"/>
</dbReference>
<dbReference type="InterPro" id="IPR009057">
    <property type="entry name" value="Homeodomain-like_sf"/>
</dbReference>
<name>A0A8J6JWT9_ELECQ</name>
<dbReference type="InterPro" id="IPR057618">
    <property type="entry name" value="Znf_POGZ/Z280C-D-like"/>
</dbReference>
<dbReference type="Pfam" id="PF03221">
    <property type="entry name" value="HTH_Tnp_Tc5"/>
    <property type="match status" value="1"/>
</dbReference>
<organism evidence="3 4">
    <name type="scientific">Eleutherodactylus coqui</name>
    <name type="common">Puerto Rican coqui</name>
    <dbReference type="NCBI Taxonomy" id="57060"/>
    <lineage>
        <taxon>Eukaryota</taxon>
        <taxon>Metazoa</taxon>
        <taxon>Chordata</taxon>
        <taxon>Craniata</taxon>
        <taxon>Vertebrata</taxon>
        <taxon>Euteleostomi</taxon>
        <taxon>Amphibia</taxon>
        <taxon>Batrachia</taxon>
        <taxon>Anura</taxon>
        <taxon>Neobatrachia</taxon>
        <taxon>Hyloidea</taxon>
        <taxon>Eleutherodactylidae</taxon>
        <taxon>Eleutherodactylinae</taxon>
        <taxon>Eleutherodactylus</taxon>
        <taxon>Eleutherodactylus</taxon>
    </lineage>
</organism>
<dbReference type="Pfam" id="PF03184">
    <property type="entry name" value="DDE_1"/>
    <property type="match status" value="1"/>
</dbReference>
<dbReference type="PROSITE" id="PS51253">
    <property type="entry name" value="HTH_CENPB"/>
    <property type="match status" value="1"/>
</dbReference>
<gene>
    <name evidence="3" type="ORF">GDO78_015229</name>
</gene>
<dbReference type="InterPro" id="IPR004875">
    <property type="entry name" value="DDE_SF_endonuclease_dom"/>
</dbReference>
<dbReference type="InterPro" id="IPR050863">
    <property type="entry name" value="CenT-Element_Derived"/>
</dbReference>
<dbReference type="SUPFAM" id="SSF46689">
    <property type="entry name" value="Homeodomain-like"/>
    <property type="match status" value="1"/>
</dbReference>
<proteinExistence type="predicted"/>
<keyword evidence="4" id="KW-1185">Reference proteome</keyword>